<dbReference type="AlphaFoldDB" id="A0AA38LP13"/>
<dbReference type="OMA" id="PFISVFQ"/>
<keyword evidence="5" id="KW-0012">Acyltransferase</keyword>
<evidence type="ECO:0000256" key="4">
    <source>
        <dbReference type="ARBA" id="ARBA00023059"/>
    </source>
</evidence>
<evidence type="ECO:0000313" key="7">
    <source>
        <dbReference type="Proteomes" id="UP000824469"/>
    </source>
</evidence>
<evidence type="ECO:0000256" key="3">
    <source>
        <dbReference type="ARBA" id="ARBA00022679"/>
    </source>
</evidence>
<sequence>MMMMIILEDLKQRTSSAILMDPAVVLEHLHVKALEAELVPPSLPTPNEILYLSNVDDQYSLRFMLDMLLVYTARNENFNISSTSAREPAKVIREALSKVLVYYYPLVGRLRNRVQDGKLQVECTGEGAVFVEASSPNTLSLLGDLEELKPSFQQLLFQSPPNTPLEDIHPLILQ</sequence>
<comment type="similarity">
    <text evidence="2">Belongs to the plant acyltransferase family.</text>
</comment>
<dbReference type="GO" id="GO:0042617">
    <property type="term" value="P:paclitaxel biosynthetic process"/>
    <property type="evidence" value="ECO:0007669"/>
    <property type="project" value="UniProtKB-KW"/>
</dbReference>
<proteinExistence type="inferred from homology"/>
<protein>
    <submittedName>
        <fullName evidence="6">Uncharacterized protein</fullName>
    </submittedName>
</protein>
<feature type="non-terminal residue" evidence="6">
    <location>
        <position position="174"/>
    </location>
</feature>
<dbReference type="PANTHER" id="PTHR31147:SF1">
    <property type="entry name" value="ACYL TRANSFERASE 4"/>
    <property type="match status" value="1"/>
</dbReference>
<accession>A0AA38LP13</accession>
<reference evidence="6 7" key="1">
    <citation type="journal article" date="2021" name="Nat. Plants">
        <title>The Taxus genome provides insights into paclitaxel biosynthesis.</title>
        <authorList>
            <person name="Xiong X."/>
            <person name="Gou J."/>
            <person name="Liao Q."/>
            <person name="Li Y."/>
            <person name="Zhou Q."/>
            <person name="Bi G."/>
            <person name="Li C."/>
            <person name="Du R."/>
            <person name="Wang X."/>
            <person name="Sun T."/>
            <person name="Guo L."/>
            <person name="Liang H."/>
            <person name="Lu P."/>
            <person name="Wu Y."/>
            <person name="Zhang Z."/>
            <person name="Ro D.K."/>
            <person name="Shang Y."/>
            <person name="Huang S."/>
            <person name="Yan J."/>
        </authorList>
    </citation>
    <scope>NUCLEOTIDE SEQUENCE [LARGE SCALE GENOMIC DNA]</scope>
    <source>
        <strain evidence="6">Ta-2019</strain>
    </source>
</reference>
<evidence type="ECO:0000256" key="2">
    <source>
        <dbReference type="ARBA" id="ARBA00009861"/>
    </source>
</evidence>
<comment type="caution">
    <text evidence="6">The sequence shown here is derived from an EMBL/GenBank/DDBJ whole genome shotgun (WGS) entry which is preliminary data.</text>
</comment>
<comment type="pathway">
    <text evidence="1">Alkaloid biosynthesis; taxol biosynthesis.</text>
</comment>
<keyword evidence="4" id="KW-0876">Taxol biosynthesis</keyword>
<dbReference type="InterPro" id="IPR023213">
    <property type="entry name" value="CAT-like_dom_sf"/>
</dbReference>
<evidence type="ECO:0000256" key="1">
    <source>
        <dbReference type="ARBA" id="ARBA00005122"/>
    </source>
</evidence>
<keyword evidence="3" id="KW-0808">Transferase</keyword>
<keyword evidence="7" id="KW-1185">Reference proteome</keyword>
<dbReference type="InterPro" id="IPR050898">
    <property type="entry name" value="Plant_acyltransferase"/>
</dbReference>
<name>A0AA38LP13_TAXCH</name>
<dbReference type="EMBL" id="JAHRHJ020000001">
    <property type="protein sequence ID" value="KAH9332058.1"/>
    <property type="molecule type" value="Genomic_DNA"/>
</dbReference>
<organism evidence="6 7">
    <name type="scientific">Taxus chinensis</name>
    <name type="common">Chinese yew</name>
    <name type="synonym">Taxus wallichiana var. chinensis</name>
    <dbReference type="NCBI Taxonomy" id="29808"/>
    <lineage>
        <taxon>Eukaryota</taxon>
        <taxon>Viridiplantae</taxon>
        <taxon>Streptophyta</taxon>
        <taxon>Embryophyta</taxon>
        <taxon>Tracheophyta</taxon>
        <taxon>Spermatophyta</taxon>
        <taxon>Pinopsida</taxon>
        <taxon>Pinidae</taxon>
        <taxon>Conifers II</taxon>
        <taxon>Cupressales</taxon>
        <taxon>Taxaceae</taxon>
        <taxon>Taxus</taxon>
    </lineage>
</organism>
<dbReference type="Gene3D" id="3.30.559.10">
    <property type="entry name" value="Chloramphenicol acetyltransferase-like domain"/>
    <property type="match status" value="1"/>
</dbReference>
<dbReference type="Proteomes" id="UP000824469">
    <property type="component" value="Unassembled WGS sequence"/>
</dbReference>
<dbReference type="PANTHER" id="PTHR31147">
    <property type="entry name" value="ACYL TRANSFERASE 4"/>
    <property type="match status" value="1"/>
</dbReference>
<evidence type="ECO:0000256" key="5">
    <source>
        <dbReference type="ARBA" id="ARBA00023315"/>
    </source>
</evidence>
<dbReference type="Pfam" id="PF02458">
    <property type="entry name" value="Transferase"/>
    <property type="match status" value="1"/>
</dbReference>
<evidence type="ECO:0000313" key="6">
    <source>
        <dbReference type="EMBL" id="KAH9332058.1"/>
    </source>
</evidence>
<dbReference type="GO" id="GO:0016746">
    <property type="term" value="F:acyltransferase activity"/>
    <property type="evidence" value="ECO:0007669"/>
    <property type="project" value="UniProtKB-KW"/>
</dbReference>
<gene>
    <name evidence="6" type="ORF">KI387_004166</name>
</gene>